<dbReference type="InterPro" id="IPR006084">
    <property type="entry name" value="XPG/Rad2"/>
</dbReference>
<dbReference type="EMBL" id="BPQB01000053">
    <property type="protein sequence ID" value="GJE95923.1"/>
    <property type="molecule type" value="Genomic_DNA"/>
</dbReference>
<feature type="compositionally biased region" description="Low complexity" evidence="1">
    <location>
        <begin position="887"/>
        <end position="898"/>
    </location>
</feature>
<sequence>MGVQGLWEILEPAGQSRSLTKVAVVDGFEGNESGKRGYRVGVDASIWYQHAEHSTKAGANPELRLLFFRLARLAKLPWLVLFVFDGRERPNVKRGSKMGKSGSHNLTQGFKEMIECFGMEWRMARGEAEAELAYLNAQGIIDAIITDDVDALVFGARTLIRNSGATLTGNRNNPATDASGKQSDQHSMVYTSDRIASHPNIGLTRGGMVLIALLSGGDYDSGVKGLGPKIAHGLARCGFGDRLLSAYRMGEAEFKAFLPQWRNELNSELCTNASGMLPHRCSSAAVSSSWPDMLTLTAYCNPVCSALNGQGTLGLALRDRGDLSLPRLAKFCEDHFDEWGHRSRILERFHNFMYEGAVFHVLRRAALEVDEKEKNKRLLEGRPGHIREPLCPVVDEAVGTPASLVQRYLDPAKTDLRQERLADIFVNRGTPRASTSAVNIPDTHPLIESVVGKRTHLSTDSLFEYRVVVRCKQLDDLTSKGITGKHPEPPPNASQNLPDEDGIYGTGGAKSKKPINRSTKRIWVAASIMRQVHPELVERFEVEGPPRVARRKQKARAVGGDDDGDDSDSSPEFGDEPSSPAKSQPMAVSATRQPAASQGAITRIPATPTRRTSHPLPRPRLLHNVGDINFEESTNRNTFIFTFSDPCDPSMVLSDDEDSGFPEFVVGPSSQPVQPQSGAPPFRDDPVNDDEPFPAIFSARQEAIIDRALGLDGGGGSSRASVRKGPQQPRRAAGNATSRPSRVDTPNASVPIPPRPAASQPRRPVALPASQPNPRTNALYDDEPMPTRFTATQEAMIDRALGIPGGSSSSAAARKPKPKRTAAAAGTRAGSNLTSAVLPGGGDDPGFDEPMPMRYSMAQEAIIDRALGLAGGNSKRPKAASTRKRTQPSASQPSAESQQAKRRRVAAAAESGPPSASLPPLSSSQPSAPAPSAPARRPLAPFPDLPPLNNPNDRSYSGHAPSRAPLARGIPKERSIIDISDDEHMVKRAPQSHLTSRTGGWGTHMPSSSQESRLTDIDFDLT</sequence>
<evidence type="ECO:0000313" key="3">
    <source>
        <dbReference type="EMBL" id="GJE95923.1"/>
    </source>
</evidence>
<dbReference type="GO" id="GO:0006281">
    <property type="term" value="P:DNA repair"/>
    <property type="evidence" value="ECO:0007669"/>
    <property type="project" value="UniProtKB-ARBA"/>
</dbReference>
<dbReference type="Pfam" id="PF18380">
    <property type="entry name" value="GEN1_C"/>
    <property type="match status" value="1"/>
</dbReference>
<feature type="compositionally biased region" description="Low complexity" evidence="1">
    <location>
        <begin position="757"/>
        <end position="766"/>
    </location>
</feature>
<dbReference type="OrthoDB" id="2959108at2759"/>
<dbReference type="InterPro" id="IPR041177">
    <property type="entry name" value="GEN1_C"/>
</dbReference>
<dbReference type="Gene3D" id="1.10.150.20">
    <property type="entry name" value="5' to 3' exonuclease, C-terminal subdomain"/>
    <property type="match status" value="1"/>
</dbReference>
<dbReference type="Gene3D" id="3.40.50.1010">
    <property type="entry name" value="5'-nuclease"/>
    <property type="match status" value="2"/>
</dbReference>
<evidence type="ECO:0000259" key="2">
    <source>
        <dbReference type="SMART" id="SM00484"/>
    </source>
</evidence>
<feature type="region of interest" description="Disordered" evidence="1">
    <location>
        <begin position="479"/>
        <end position="514"/>
    </location>
</feature>
<feature type="region of interest" description="Disordered" evidence="1">
    <location>
        <begin position="651"/>
        <end position="693"/>
    </location>
</feature>
<dbReference type="PRINTS" id="PR00853">
    <property type="entry name" value="XPGRADSUPER"/>
</dbReference>
<feature type="compositionally biased region" description="Polar residues" evidence="1">
    <location>
        <begin position="735"/>
        <end position="748"/>
    </location>
</feature>
<feature type="region of interest" description="Disordered" evidence="1">
    <location>
        <begin position="547"/>
        <end position="622"/>
    </location>
</feature>
<dbReference type="InterPro" id="IPR037316">
    <property type="entry name" value="Yen1_H3TH"/>
</dbReference>
<feature type="region of interest" description="Disordered" evidence="1">
    <location>
        <begin position="165"/>
        <end position="184"/>
    </location>
</feature>
<organism evidence="3 4">
    <name type="scientific">Phanerochaete sordida</name>
    <dbReference type="NCBI Taxonomy" id="48140"/>
    <lineage>
        <taxon>Eukaryota</taxon>
        <taxon>Fungi</taxon>
        <taxon>Dikarya</taxon>
        <taxon>Basidiomycota</taxon>
        <taxon>Agaricomycotina</taxon>
        <taxon>Agaricomycetes</taxon>
        <taxon>Polyporales</taxon>
        <taxon>Phanerochaetaceae</taxon>
        <taxon>Phanerochaete</taxon>
    </lineage>
</organism>
<keyword evidence="4" id="KW-1185">Reference proteome</keyword>
<feature type="compositionally biased region" description="Low complexity" evidence="1">
    <location>
        <begin position="600"/>
        <end position="610"/>
    </location>
</feature>
<feature type="compositionally biased region" description="Acidic residues" evidence="1">
    <location>
        <begin position="560"/>
        <end position="575"/>
    </location>
</feature>
<gene>
    <name evidence="3" type="ORF">PsYK624_121150</name>
</gene>
<feature type="region of interest" description="Disordered" evidence="1">
    <location>
        <begin position="800"/>
        <end position="1022"/>
    </location>
</feature>
<dbReference type="SUPFAM" id="SSF88723">
    <property type="entry name" value="PIN domain-like"/>
    <property type="match status" value="1"/>
</dbReference>
<dbReference type="SUPFAM" id="SSF47807">
    <property type="entry name" value="5' to 3' exonuclease, C-terminal subdomain"/>
    <property type="match status" value="1"/>
</dbReference>
<feature type="compositionally biased region" description="Basic and acidic residues" evidence="1">
    <location>
        <begin position="970"/>
        <end position="986"/>
    </location>
</feature>
<feature type="compositionally biased region" description="Low complexity" evidence="1">
    <location>
        <begin position="821"/>
        <end position="831"/>
    </location>
</feature>
<dbReference type="Proteomes" id="UP000703269">
    <property type="component" value="Unassembled WGS sequence"/>
</dbReference>
<dbReference type="PANTHER" id="PTHR11081">
    <property type="entry name" value="FLAP ENDONUCLEASE FAMILY MEMBER"/>
    <property type="match status" value="1"/>
</dbReference>
<feature type="compositionally biased region" description="Pro residues" evidence="1">
    <location>
        <begin position="940"/>
        <end position="949"/>
    </location>
</feature>
<name>A0A9P3LIA3_9APHY</name>
<feature type="compositionally biased region" description="Low complexity" evidence="1">
    <location>
        <begin position="906"/>
        <end position="927"/>
    </location>
</feature>
<dbReference type="InterPro" id="IPR029060">
    <property type="entry name" value="PIN-like_dom_sf"/>
</dbReference>
<dbReference type="Pfam" id="PF00867">
    <property type="entry name" value="XPG_I"/>
    <property type="match status" value="1"/>
</dbReference>
<dbReference type="InterPro" id="IPR036279">
    <property type="entry name" value="5-3_exonuclease_C_sf"/>
</dbReference>
<protein>
    <submittedName>
        <fullName evidence="3">PIN-like domain-containing protein</fullName>
    </submittedName>
</protein>
<dbReference type="PANTHER" id="PTHR11081:SF75">
    <property type="entry name" value="ENDONUCLEASE, PUTATIVE (AFU_ORTHOLOGUE AFUA_3G13260)-RELATED"/>
    <property type="match status" value="1"/>
</dbReference>
<accession>A0A9P3LIA3</accession>
<feature type="compositionally biased region" description="Basic residues" evidence="1">
    <location>
        <begin position="875"/>
        <end position="886"/>
    </location>
</feature>
<proteinExistence type="predicted"/>
<feature type="compositionally biased region" description="Polar residues" evidence="1">
    <location>
        <begin position="668"/>
        <end position="677"/>
    </location>
</feature>
<dbReference type="SMART" id="SM00484">
    <property type="entry name" value="XPGI"/>
    <property type="match status" value="1"/>
</dbReference>
<comment type="caution">
    <text evidence="3">The sequence shown here is derived from an EMBL/GenBank/DDBJ whole genome shotgun (WGS) entry which is preliminary data.</text>
</comment>
<evidence type="ECO:0000256" key="1">
    <source>
        <dbReference type="SAM" id="MobiDB-lite"/>
    </source>
</evidence>
<feature type="region of interest" description="Disordered" evidence="1">
    <location>
        <begin position="709"/>
        <end position="786"/>
    </location>
</feature>
<dbReference type="InterPro" id="IPR006086">
    <property type="entry name" value="XPG-I_dom"/>
</dbReference>
<evidence type="ECO:0000313" key="4">
    <source>
        <dbReference type="Proteomes" id="UP000703269"/>
    </source>
</evidence>
<reference evidence="3 4" key="1">
    <citation type="submission" date="2021-08" db="EMBL/GenBank/DDBJ databases">
        <title>Draft Genome Sequence of Phanerochaete sordida strain YK-624.</title>
        <authorList>
            <person name="Mori T."/>
            <person name="Dohra H."/>
            <person name="Suzuki T."/>
            <person name="Kawagishi H."/>
            <person name="Hirai H."/>
        </authorList>
    </citation>
    <scope>NUCLEOTIDE SEQUENCE [LARGE SCALE GENOMIC DNA]</scope>
    <source>
        <strain evidence="3 4">YK-624</strain>
    </source>
</reference>
<dbReference type="AlphaFoldDB" id="A0A9P3LIA3"/>
<dbReference type="CDD" id="cd09906">
    <property type="entry name" value="H3TH_YEN1"/>
    <property type="match status" value="1"/>
</dbReference>
<dbReference type="GO" id="GO:0017108">
    <property type="term" value="F:5'-flap endonuclease activity"/>
    <property type="evidence" value="ECO:0007669"/>
    <property type="project" value="TreeGrafter"/>
</dbReference>
<dbReference type="CDD" id="cd09870">
    <property type="entry name" value="PIN_YEN1"/>
    <property type="match status" value="1"/>
</dbReference>
<dbReference type="GO" id="GO:0008821">
    <property type="term" value="F:crossover junction DNA endonuclease activity"/>
    <property type="evidence" value="ECO:0007669"/>
    <property type="project" value="InterPro"/>
</dbReference>
<feature type="domain" description="XPG-I" evidence="2">
    <location>
        <begin position="115"/>
        <end position="195"/>
    </location>
</feature>